<dbReference type="InterPro" id="IPR003615">
    <property type="entry name" value="HNH_nuc"/>
</dbReference>
<accession>A0A2H9N180</accession>
<comment type="caution">
    <text evidence="1">The sequence shown here is derived from an EMBL/GenBank/DDBJ whole genome shotgun (WGS) entry which is preliminary data.</text>
</comment>
<evidence type="ECO:0000313" key="2">
    <source>
        <dbReference type="Proteomes" id="UP000236840"/>
    </source>
</evidence>
<dbReference type="CDD" id="cd00085">
    <property type="entry name" value="HNHc"/>
    <property type="match status" value="1"/>
</dbReference>
<dbReference type="Proteomes" id="UP000236840">
    <property type="component" value="Unassembled WGS sequence"/>
</dbReference>
<protein>
    <recommendedName>
        <fullName evidence="3">HNH endonuclease</fullName>
    </recommendedName>
</protein>
<organism evidence="1 2">
    <name type="scientific">Candidatus Nealsonbacteria bacterium CG_4_8_14_3_um_filter_37_36</name>
    <dbReference type="NCBI Taxonomy" id="1974688"/>
    <lineage>
        <taxon>Bacteria</taxon>
        <taxon>Candidatus Nealsoniibacteriota</taxon>
    </lineage>
</organism>
<sequence length="151" mass="17379">MPMPKKPRKKCLLCGKKTPRPGYKYCSNACQIEYQYQSYIKKWKAGKVSGLQSLGIVSRHIKRYLRRKFGNRCCLCGWSEINPKTRQVPLVAHHIDGNWRNNTESNLRLLCPNCDALTPTYAGLNRGNGRRGRVLSKRAQEGRSLKMTRPE</sequence>
<name>A0A2H9N180_9BACT</name>
<evidence type="ECO:0000313" key="1">
    <source>
        <dbReference type="EMBL" id="PIW91300.1"/>
    </source>
</evidence>
<proteinExistence type="predicted"/>
<dbReference type="AlphaFoldDB" id="A0A2H9N180"/>
<dbReference type="EMBL" id="PFHJ01000029">
    <property type="protein sequence ID" value="PIW91300.1"/>
    <property type="molecule type" value="Genomic_DNA"/>
</dbReference>
<reference evidence="2" key="1">
    <citation type="submission" date="2017-09" db="EMBL/GenBank/DDBJ databases">
        <title>Depth-based differentiation of microbial function through sediment-hosted aquifers and enrichment of novel symbionts in the deep terrestrial subsurface.</title>
        <authorList>
            <person name="Probst A.J."/>
            <person name="Ladd B."/>
            <person name="Jarett J.K."/>
            <person name="Geller-Mcgrath D.E."/>
            <person name="Sieber C.M.K."/>
            <person name="Emerson J.B."/>
            <person name="Anantharaman K."/>
            <person name="Thomas B.C."/>
            <person name="Malmstrom R."/>
            <person name="Stieglmeier M."/>
            <person name="Klingl A."/>
            <person name="Woyke T."/>
            <person name="Ryan C.M."/>
            <person name="Banfield J.F."/>
        </authorList>
    </citation>
    <scope>NUCLEOTIDE SEQUENCE [LARGE SCALE GENOMIC DNA]</scope>
</reference>
<gene>
    <name evidence="1" type="ORF">COZ90_01195</name>
</gene>
<evidence type="ECO:0008006" key="3">
    <source>
        <dbReference type="Google" id="ProtNLM"/>
    </source>
</evidence>